<name>A0AAD3NBA4_LATJO</name>
<dbReference type="AlphaFoldDB" id="A0AAD3NBA4"/>
<feature type="region of interest" description="Disordered" evidence="1">
    <location>
        <begin position="1"/>
        <end position="106"/>
    </location>
</feature>
<feature type="region of interest" description="Disordered" evidence="1">
    <location>
        <begin position="132"/>
        <end position="153"/>
    </location>
</feature>
<sequence length="172" mass="18854">MTVLQGEFDPLQCSPPRTIASHYPLVPRQTSTTPPVSHRSAPPSLNSSPHEHTVVPHPYSSSSIPSLSSSSHPSSVTPLLVDLSGPGSEPQTHPQSHLQLLSQSESHLQFQPQSQFISQSYPHYLSQPHLQPLLQPSSMASRSREPLLNLQEMDWGEQTTQLSFIDEGQPSA</sequence>
<dbReference type="Proteomes" id="UP001279410">
    <property type="component" value="Unassembled WGS sequence"/>
</dbReference>
<gene>
    <name evidence="2" type="ORF">AKAME5_002062300</name>
</gene>
<evidence type="ECO:0000313" key="2">
    <source>
        <dbReference type="EMBL" id="GLD69310.1"/>
    </source>
</evidence>
<proteinExistence type="predicted"/>
<protein>
    <submittedName>
        <fullName evidence="2">Potassium voltage-gated channel subfamily H member 3-like protein</fullName>
    </submittedName>
</protein>
<evidence type="ECO:0000256" key="1">
    <source>
        <dbReference type="SAM" id="MobiDB-lite"/>
    </source>
</evidence>
<organism evidence="2 3">
    <name type="scientific">Lates japonicus</name>
    <name type="common">Japanese lates</name>
    <dbReference type="NCBI Taxonomy" id="270547"/>
    <lineage>
        <taxon>Eukaryota</taxon>
        <taxon>Metazoa</taxon>
        <taxon>Chordata</taxon>
        <taxon>Craniata</taxon>
        <taxon>Vertebrata</taxon>
        <taxon>Euteleostomi</taxon>
        <taxon>Actinopterygii</taxon>
        <taxon>Neopterygii</taxon>
        <taxon>Teleostei</taxon>
        <taxon>Neoteleostei</taxon>
        <taxon>Acanthomorphata</taxon>
        <taxon>Carangaria</taxon>
        <taxon>Carangaria incertae sedis</taxon>
        <taxon>Centropomidae</taxon>
        <taxon>Lates</taxon>
    </lineage>
</organism>
<comment type="caution">
    <text evidence="2">The sequence shown here is derived from an EMBL/GenBank/DDBJ whole genome shotgun (WGS) entry which is preliminary data.</text>
</comment>
<reference evidence="2" key="1">
    <citation type="submission" date="2022-08" db="EMBL/GenBank/DDBJ databases">
        <title>Genome sequencing of akame (Lates japonicus).</title>
        <authorList>
            <person name="Hashiguchi Y."/>
            <person name="Takahashi H."/>
        </authorList>
    </citation>
    <scope>NUCLEOTIDE SEQUENCE</scope>
    <source>
        <strain evidence="2">Kochi</strain>
    </source>
</reference>
<evidence type="ECO:0000313" key="3">
    <source>
        <dbReference type="Proteomes" id="UP001279410"/>
    </source>
</evidence>
<feature type="compositionally biased region" description="Low complexity" evidence="1">
    <location>
        <begin position="56"/>
        <end position="75"/>
    </location>
</feature>
<accession>A0AAD3NBA4</accession>
<feature type="compositionally biased region" description="Low complexity" evidence="1">
    <location>
        <begin position="95"/>
        <end position="106"/>
    </location>
</feature>
<keyword evidence="3" id="KW-1185">Reference proteome</keyword>
<dbReference type="EMBL" id="BRZM01000202">
    <property type="protein sequence ID" value="GLD69310.1"/>
    <property type="molecule type" value="Genomic_DNA"/>
</dbReference>